<dbReference type="GO" id="GO:0080008">
    <property type="term" value="C:Cul4-RING E3 ubiquitin ligase complex"/>
    <property type="evidence" value="ECO:0007669"/>
    <property type="project" value="TreeGrafter"/>
</dbReference>
<accession>A0A3L6PE60</accession>
<evidence type="ECO:0000256" key="1">
    <source>
        <dbReference type="ARBA" id="ARBA00022574"/>
    </source>
</evidence>
<protein>
    <recommendedName>
        <fullName evidence="7">DDB1-and CUL4-associated factor 8</fullName>
    </recommendedName>
</protein>
<dbReference type="PANTHER" id="PTHR15574:SF38">
    <property type="entry name" value="OS06G0724500 PROTEIN"/>
    <property type="match status" value="1"/>
</dbReference>
<dbReference type="PROSITE" id="PS50082">
    <property type="entry name" value="WD_REPEATS_2"/>
    <property type="match status" value="2"/>
</dbReference>
<dbReference type="GO" id="GO:0005737">
    <property type="term" value="C:cytoplasm"/>
    <property type="evidence" value="ECO:0007669"/>
    <property type="project" value="TreeGrafter"/>
</dbReference>
<dbReference type="SMART" id="SM00320">
    <property type="entry name" value="WD40"/>
    <property type="match status" value="5"/>
</dbReference>
<dbReference type="InterPro" id="IPR036322">
    <property type="entry name" value="WD40_repeat_dom_sf"/>
</dbReference>
<proteinExistence type="predicted"/>
<keyword evidence="2" id="KW-0677">Repeat</keyword>
<evidence type="ECO:0008006" key="7">
    <source>
        <dbReference type="Google" id="ProtNLM"/>
    </source>
</evidence>
<evidence type="ECO:0000256" key="4">
    <source>
        <dbReference type="SAM" id="MobiDB-lite"/>
    </source>
</evidence>
<dbReference type="InterPro" id="IPR015943">
    <property type="entry name" value="WD40/YVTN_repeat-like_dom_sf"/>
</dbReference>
<keyword evidence="6" id="KW-1185">Reference proteome</keyword>
<dbReference type="OrthoDB" id="4869960at2759"/>
<comment type="caution">
    <text evidence="5">The sequence shown here is derived from an EMBL/GenBank/DDBJ whole genome shotgun (WGS) entry which is preliminary data.</text>
</comment>
<feature type="repeat" description="WD" evidence="3">
    <location>
        <begin position="44"/>
        <end position="76"/>
    </location>
</feature>
<dbReference type="Gene3D" id="2.130.10.10">
    <property type="entry name" value="YVTN repeat-like/Quinoprotein amine dehydrogenase"/>
    <property type="match status" value="2"/>
</dbReference>
<name>A0A3L6PE60_PANMI</name>
<dbReference type="EMBL" id="PQIB02000018">
    <property type="protein sequence ID" value="RLM54696.1"/>
    <property type="molecule type" value="Genomic_DNA"/>
</dbReference>
<dbReference type="PROSITE" id="PS50294">
    <property type="entry name" value="WD_REPEATS_REGION"/>
    <property type="match status" value="2"/>
</dbReference>
<dbReference type="Pfam" id="PF00400">
    <property type="entry name" value="WD40"/>
    <property type="match status" value="3"/>
</dbReference>
<evidence type="ECO:0000256" key="3">
    <source>
        <dbReference type="PROSITE-ProRule" id="PRU00221"/>
    </source>
</evidence>
<organism evidence="5 6">
    <name type="scientific">Panicum miliaceum</name>
    <name type="common">Proso millet</name>
    <name type="synonym">Broomcorn millet</name>
    <dbReference type="NCBI Taxonomy" id="4540"/>
    <lineage>
        <taxon>Eukaryota</taxon>
        <taxon>Viridiplantae</taxon>
        <taxon>Streptophyta</taxon>
        <taxon>Embryophyta</taxon>
        <taxon>Tracheophyta</taxon>
        <taxon>Spermatophyta</taxon>
        <taxon>Magnoliopsida</taxon>
        <taxon>Liliopsida</taxon>
        <taxon>Poales</taxon>
        <taxon>Poaceae</taxon>
        <taxon>PACMAD clade</taxon>
        <taxon>Panicoideae</taxon>
        <taxon>Panicodae</taxon>
        <taxon>Paniceae</taxon>
        <taxon>Panicinae</taxon>
        <taxon>Panicum</taxon>
        <taxon>Panicum sect. Panicum</taxon>
    </lineage>
</organism>
<reference evidence="6" key="1">
    <citation type="journal article" date="2019" name="Nat. Commun.">
        <title>The genome of broomcorn millet.</title>
        <authorList>
            <person name="Zou C."/>
            <person name="Miki D."/>
            <person name="Li D."/>
            <person name="Tang Q."/>
            <person name="Xiao L."/>
            <person name="Rajput S."/>
            <person name="Deng P."/>
            <person name="Jia W."/>
            <person name="Huang R."/>
            <person name="Zhang M."/>
            <person name="Sun Y."/>
            <person name="Hu J."/>
            <person name="Fu X."/>
            <person name="Schnable P.S."/>
            <person name="Li F."/>
            <person name="Zhang H."/>
            <person name="Feng B."/>
            <person name="Zhu X."/>
            <person name="Liu R."/>
            <person name="Schnable J.C."/>
            <person name="Zhu J.-K."/>
            <person name="Zhang H."/>
        </authorList>
    </citation>
    <scope>NUCLEOTIDE SEQUENCE [LARGE SCALE GENOMIC DNA]</scope>
</reference>
<dbReference type="SUPFAM" id="SSF50978">
    <property type="entry name" value="WD40 repeat-like"/>
    <property type="match status" value="1"/>
</dbReference>
<dbReference type="InterPro" id="IPR001680">
    <property type="entry name" value="WD40_rpt"/>
</dbReference>
<dbReference type="AlphaFoldDB" id="A0A3L6PE60"/>
<evidence type="ECO:0000256" key="2">
    <source>
        <dbReference type="ARBA" id="ARBA00022737"/>
    </source>
</evidence>
<feature type="repeat" description="WD" evidence="3">
    <location>
        <begin position="285"/>
        <end position="317"/>
    </location>
</feature>
<keyword evidence="1 3" id="KW-0853">WD repeat</keyword>
<gene>
    <name evidence="5" type="ORF">C2845_PM10G21600</name>
</gene>
<evidence type="ECO:0000313" key="5">
    <source>
        <dbReference type="EMBL" id="RLM54696.1"/>
    </source>
</evidence>
<dbReference type="InterPro" id="IPR045151">
    <property type="entry name" value="DCAF8"/>
</dbReference>
<dbReference type="STRING" id="4540.A0A3L6PE60"/>
<feature type="region of interest" description="Disordered" evidence="4">
    <location>
        <begin position="365"/>
        <end position="411"/>
    </location>
</feature>
<dbReference type="PANTHER" id="PTHR15574">
    <property type="entry name" value="WD REPEAT DOMAIN-CONTAINING FAMILY"/>
    <property type="match status" value="1"/>
</dbReference>
<feature type="compositionally biased region" description="Acidic residues" evidence="4">
    <location>
        <begin position="372"/>
        <end position="390"/>
    </location>
</feature>
<dbReference type="Proteomes" id="UP000275267">
    <property type="component" value="Unassembled WGS sequence"/>
</dbReference>
<sequence length="411" mass="45356">MPPERKRMAGLWEREVGGLPPRNFANAFMASKDFVQSLSIHKRLRKHRGCVNTIIFNADGRLLLSGADDRTVVLWNWVEAVPTVSFHTGHSNNVLHAQVMPFWDDRSIVTCAGDGEVRHSQIREGGRATTDKLVELEFAVHSGRIYDTCKIRLDGNSIFGHPTEHFCPPHLIGENKDGITGLAYSQTSELLASYSHDNIYLFSREHGLHFNNIGVDERLLMDGTNPLSCCRDELPIPKTFKGHQNQHTIKGVNFLGPNCDYVTSGSDCGRIFIWRKKDGELIRVMTGDKHIVNCVEQHPSGIVVASSGIDKDIKIWEPGEGESPSIAPVDKVEEDMWLSSSSDSDGFFYNDDLEYAMDLDDIYVYGNGDEHSSEEDDGGDNSAKEDDDGDNSAAGEGGADGANSAEDVNDG</sequence>
<evidence type="ECO:0000313" key="6">
    <source>
        <dbReference type="Proteomes" id="UP000275267"/>
    </source>
</evidence>